<dbReference type="Pfam" id="PF13362">
    <property type="entry name" value="Toprim_3"/>
    <property type="match status" value="1"/>
</dbReference>
<evidence type="ECO:0000259" key="5">
    <source>
        <dbReference type="Pfam" id="PF13362"/>
    </source>
</evidence>
<dbReference type="InterPro" id="IPR014819">
    <property type="entry name" value="PriCT_2"/>
</dbReference>
<comment type="caution">
    <text evidence="6">The sequence shown here is derived from an EMBL/GenBank/DDBJ whole genome shotgun (WGS) entry which is preliminary data.</text>
</comment>
<keyword evidence="7" id="KW-1185">Reference proteome</keyword>
<protein>
    <submittedName>
        <fullName evidence="6">DUF927 domain-containing protein</fullName>
    </submittedName>
</protein>
<proteinExistence type="predicted"/>
<keyword evidence="1" id="KW-0175">Coiled coil</keyword>
<evidence type="ECO:0000313" key="7">
    <source>
        <dbReference type="Proteomes" id="UP001219956"/>
    </source>
</evidence>
<evidence type="ECO:0000313" key="6">
    <source>
        <dbReference type="EMBL" id="MDC7718738.1"/>
    </source>
</evidence>
<feature type="region of interest" description="Disordered" evidence="2">
    <location>
        <begin position="342"/>
        <end position="378"/>
    </location>
</feature>
<evidence type="ECO:0000256" key="2">
    <source>
        <dbReference type="SAM" id="MobiDB-lite"/>
    </source>
</evidence>
<sequence length="959" mass="103319">MNAPYRAPGDDIRAALAYLDAHDRDKWVMHGMAVKSELGEAGFPIWDDWSRTADNYQPKAARSVWKSIKPAGRITIASLFAEAIQHGYRPTAPYQPPSPEERAKIEADRQAAQAEAEALAQQQRDAARQKAANLWGRGHAVSSEHTYLQAKGIQPKGAAQLRDMLLIPLRDGGELVNLQIIGADGGKRFLTGGQVKGASLVLGQIKGAATVLLCEGWATGCTLHQATGLPVVVAFNAHNLVTIAGRLASALPVDVQVLVCGDTDESLTGQKAASRAAELLQGRGRSVVPVFTQEQAEQYRQQHGKAPSDYNDLHQLAGLEEVKKHILRGDLKMVGTVGTVGTNQLQPAPDKADSRTHFSVPPSECTHFSDEISPQTPQGDSPFFVSEGIPGQPSGVYWCDPSDDGKNRLWWLSSPLYILGETRDANQSNWGRLLAWQDNDGHPHQWACPVEMLAASDTAEFRRELARGGLTISTNGKARQKLVDYVLTHRPESATRLRCVSRIGWHDLRYVLPAAVYGEQDGEGVIYQGADSGDFDHAGTLAEWQQHIAGPAAGNSRIVFAISVAFAGVLADMAGESGGGFHFVGTTSKGKTSTLLDPAASVWGSPDRFAKKWRTTQNGLEALCLGRNDGLLILDELAQIAATDAGGAAYLIANGQAKARMTKEGGNRPAQTWRVMLLSAGEIDLAQHMAEAGKTAKGGQMARLPAIPADAGAGMGTLEQLHHHPNGQAFADAMKAHTRQYYGTAGQAFLQQLTSGAEQETIRADVRESVTAIISNLGVPNGAAEEIGRVAARFALVAFAGELATRYGVTGWAPGEAYRAARQCFREWLAENNTGLAADDRALFAQVAAFMQAHGSTRFPDHDADPESMSRHHNRAGFRYTDEAGELQFWVLSEPFKKELCKGFQPLAAARSLIGAGWMLAGDIEGNKRRNTRQKRIKALNSAKVNVYILTSAALEGDE</sequence>
<feature type="coiled-coil region" evidence="1">
    <location>
        <begin position="102"/>
        <end position="129"/>
    </location>
</feature>
<dbReference type="RefSeq" id="WP_272752972.1">
    <property type="nucleotide sequence ID" value="NZ_JAQQLF010000025.1"/>
</dbReference>
<reference evidence="6 7" key="1">
    <citation type="submission" date="2023-01" db="EMBL/GenBank/DDBJ databases">
        <title>Novel species of the genus Vogesella isolated from rivers.</title>
        <authorList>
            <person name="Lu H."/>
        </authorList>
    </citation>
    <scope>NUCLEOTIDE SEQUENCE [LARGE SCALE GENOMIC DNA]</scope>
    <source>
        <strain evidence="6 7">DC21W</strain>
    </source>
</reference>
<dbReference type="InterPro" id="IPR009270">
    <property type="entry name" value="DUF927"/>
</dbReference>
<name>A0ABT5J1L2_9NEIS</name>
<gene>
    <name evidence="6" type="ORF">PQU95_16175</name>
</gene>
<feature type="domain" description="DUF927" evidence="3">
    <location>
        <begin position="395"/>
        <end position="670"/>
    </location>
</feature>
<feature type="domain" description="Toprim" evidence="5">
    <location>
        <begin position="211"/>
        <end position="318"/>
    </location>
</feature>
<dbReference type="CDD" id="cd01029">
    <property type="entry name" value="TOPRIM_primases"/>
    <property type="match status" value="1"/>
</dbReference>
<evidence type="ECO:0000256" key="1">
    <source>
        <dbReference type="SAM" id="Coils"/>
    </source>
</evidence>
<accession>A0ABT5J1L2</accession>
<dbReference type="Pfam" id="PF06048">
    <property type="entry name" value="DUF927"/>
    <property type="match status" value="1"/>
</dbReference>
<dbReference type="Gene3D" id="3.40.1360.10">
    <property type="match status" value="1"/>
</dbReference>
<evidence type="ECO:0000259" key="4">
    <source>
        <dbReference type="Pfam" id="PF08707"/>
    </source>
</evidence>
<dbReference type="InterPro" id="IPR006171">
    <property type="entry name" value="TOPRIM_dom"/>
</dbReference>
<dbReference type="Proteomes" id="UP001219956">
    <property type="component" value="Unassembled WGS sequence"/>
</dbReference>
<organism evidence="6 7">
    <name type="scientific">Vogesella aquatica</name>
    <dbReference type="NCBI Taxonomy" id="2984206"/>
    <lineage>
        <taxon>Bacteria</taxon>
        <taxon>Pseudomonadati</taxon>
        <taxon>Pseudomonadota</taxon>
        <taxon>Betaproteobacteria</taxon>
        <taxon>Neisseriales</taxon>
        <taxon>Chromobacteriaceae</taxon>
        <taxon>Vogesella</taxon>
    </lineage>
</organism>
<evidence type="ECO:0000259" key="3">
    <source>
        <dbReference type="Pfam" id="PF06048"/>
    </source>
</evidence>
<dbReference type="EMBL" id="JAQQLF010000025">
    <property type="protein sequence ID" value="MDC7718738.1"/>
    <property type="molecule type" value="Genomic_DNA"/>
</dbReference>
<dbReference type="Pfam" id="PF08707">
    <property type="entry name" value="PriCT_2"/>
    <property type="match status" value="1"/>
</dbReference>
<dbReference type="InterPro" id="IPR034154">
    <property type="entry name" value="TOPRIM_DnaG/twinkle"/>
</dbReference>
<feature type="domain" description="Primase C-terminal 2" evidence="4">
    <location>
        <begin position="13"/>
        <end position="83"/>
    </location>
</feature>